<keyword evidence="3 8" id="KW-1134">Transmembrane beta strand</keyword>
<evidence type="ECO:0000256" key="8">
    <source>
        <dbReference type="PROSITE-ProRule" id="PRU01360"/>
    </source>
</evidence>
<dbReference type="Gene3D" id="2.170.130.10">
    <property type="entry name" value="TonB-dependent receptor, plug domain"/>
    <property type="match status" value="1"/>
</dbReference>
<dbReference type="GO" id="GO:0015344">
    <property type="term" value="F:siderophore uptake transmembrane transporter activity"/>
    <property type="evidence" value="ECO:0007669"/>
    <property type="project" value="TreeGrafter"/>
</dbReference>
<dbReference type="PANTHER" id="PTHR30069:SF27">
    <property type="entry name" value="BLL4766 PROTEIN"/>
    <property type="match status" value="1"/>
</dbReference>
<dbReference type="InterPro" id="IPR036942">
    <property type="entry name" value="Beta-barrel_TonB_sf"/>
</dbReference>
<evidence type="ECO:0000256" key="7">
    <source>
        <dbReference type="ARBA" id="ARBA00023237"/>
    </source>
</evidence>
<feature type="domain" description="TonB-dependent receptor plug" evidence="12">
    <location>
        <begin position="57"/>
        <end position="165"/>
    </location>
</feature>
<gene>
    <name evidence="13" type="ORF">MED92_17379</name>
</gene>
<dbReference type="Proteomes" id="UP000002171">
    <property type="component" value="Unassembled WGS sequence"/>
</dbReference>
<dbReference type="PROSITE" id="PS52016">
    <property type="entry name" value="TONB_DEPENDENT_REC_3"/>
    <property type="match status" value="1"/>
</dbReference>
<dbReference type="Pfam" id="PF07715">
    <property type="entry name" value="Plug"/>
    <property type="match status" value="1"/>
</dbReference>
<keyword evidence="4 8" id="KW-0812">Transmembrane</keyword>
<evidence type="ECO:0000259" key="11">
    <source>
        <dbReference type="Pfam" id="PF00593"/>
    </source>
</evidence>
<dbReference type="SUPFAM" id="SSF56935">
    <property type="entry name" value="Porins"/>
    <property type="match status" value="1"/>
</dbReference>
<evidence type="ECO:0000256" key="5">
    <source>
        <dbReference type="ARBA" id="ARBA00023077"/>
    </source>
</evidence>
<dbReference type="EMBL" id="AAOW01000021">
    <property type="protein sequence ID" value="EAR60241.1"/>
    <property type="molecule type" value="Genomic_DNA"/>
</dbReference>
<comment type="subcellular location">
    <subcellularLocation>
        <location evidence="1 8">Cell outer membrane</location>
        <topology evidence="1 8">Multi-pass membrane protein</topology>
    </subcellularLocation>
</comment>
<dbReference type="RefSeq" id="WP_007021140.1">
    <property type="nucleotide sequence ID" value="NZ_CH724125.1"/>
</dbReference>
<feature type="chain" id="PRO_5031476980" description="TonB-dependent receptor" evidence="10">
    <location>
        <begin position="27"/>
        <end position="692"/>
    </location>
</feature>
<evidence type="ECO:0000259" key="12">
    <source>
        <dbReference type="Pfam" id="PF07715"/>
    </source>
</evidence>
<evidence type="ECO:0000256" key="1">
    <source>
        <dbReference type="ARBA" id="ARBA00004571"/>
    </source>
</evidence>
<evidence type="ECO:0000256" key="6">
    <source>
        <dbReference type="ARBA" id="ARBA00023136"/>
    </source>
</evidence>
<evidence type="ECO:0000256" key="2">
    <source>
        <dbReference type="ARBA" id="ARBA00022448"/>
    </source>
</evidence>
<evidence type="ECO:0000313" key="13">
    <source>
        <dbReference type="EMBL" id="EAR60241.1"/>
    </source>
</evidence>
<keyword evidence="14" id="KW-1185">Reference proteome</keyword>
<evidence type="ECO:0000256" key="9">
    <source>
        <dbReference type="RuleBase" id="RU003357"/>
    </source>
</evidence>
<dbReference type="Gene3D" id="2.40.170.20">
    <property type="entry name" value="TonB-dependent receptor, beta-barrel domain"/>
    <property type="match status" value="1"/>
</dbReference>
<dbReference type="InterPro" id="IPR000531">
    <property type="entry name" value="Beta-barrel_TonB"/>
</dbReference>
<proteinExistence type="inferred from homology"/>
<evidence type="ECO:0008006" key="15">
    <source>
        <dbReference type="Google" id="ProtNLM"/>
    </source>
</evidence>
<dbReference type="GO" id="GO:0044718">
    <property type="term" value="P:siderophore transmembrane transport"/>
    <property type="evidence" value="ECO:0007669"/>
    <property type="project" value="TreeGrafter"/>
</dbReference>
<dbReference type="Pfam" id="PF00593">
    <property type="entry name" value="TonB_dep_Rec_b-barrel"/>
    <property type="match status" value="1"/>
</dbReference>
<comment type="similarity">
    <text evidence="8 9">Belongs to the TonB-dependent receptor family.</text>
</comment>
<evidence type="ECO:0000256" key="10">
    <source>
        <dbReference type="SAM" id="SignalP"/>
    </source>
</evidence>
<dbReference type="PANTHER" id="PTHR30069">
    <property type="entry name" value="TONB-DEPENDENT OUTER MEMBRANE RECEPTOR"/>
    <property type="match status" value="1"/>
</dbReference>
<evidence type="ECO:0000256" key="3">
    <source>
        <dbReference type="ARBA" id="ARBA00022452"/>
    </source>
</evidence>
<keyword evidence="5 9" id="KW-0798">TonB box</keyword>
<dbReference type="AlphaFoldDB" id="A0A7U8C3S8"/>
<evidence type="ECO:0000313" key="14">
    <source>
        <dbReference type="Proteomes" id="UP000002171"/>
    </source>
</evidence>
<organism evidence="13 14">
    <name type="scientific">Neptuniibacter caesariensis</name>
    <dbReference type="NCBI Taxonomy" id="207954"/>
    <lineage>
        <taxon>Bacteria</taxon>
        <taxon>Pseudomonadati</taxon>
        <taxon>Pseudomonadota</taxon>
        <taxon>Gammaproteobacteria</taxon>
        <taxon>Oceanospirillales</taxon>
        <taxon>Oceanospirillaceae</taxon>
        <taxon>Neptuniibacter</taxon>
    </lineage>
</organism>
<dbReference type="InterPro" id="IPR012910">
    <property type="entry name" value="Plug_dom"/>
</dbReference>
<name>A0A7U8C3S8_NEPCE</name>
<dbReference type="OrthoDB" id="9758929at2"/>
<keyword evidence="6 8" id="KW-0472">Membrane</keyword>
<dbReference type="GO" id="GO:0009279">
    <property type="term" value="C:cell outer membrane"/>
    <property type="evidence" value="ECO:0007669"/>
    <property type="project" value="UniProtKB-SubCell"/>
</dbReference>
<feature type="signal peptide" evidence="10">
    <location>
        <begin position="1"/>
        <end position="26"/>
    </location>
</feature>
<feature type="domain" description="TonB-dependent receptor-like beta-barrel" evidence="11">
    <location>
        <begin position="184"/>
        <end position="666"/>
    </location>
</feature>
<keyword evidence="7 8" id="KW-0998">Cell outer membrane</keyword>
<protein>
    <recommendedName>
        <fullName evidence="15">TonB-dependent receptor</fullName>
    </recommendedName>
</protein>
<accession>A0A7U8C3S8</accession>
<dbReference type="InterPro" id="IPR039426">
    <property type="entry name" value="TonB-dep_rcpt-like"/>
</dbReference>
<reference evidence="13 14" key="1">
    <citation type="submission" date="2006-02" db="EMBL/GenBank/DDBJ databases">
        <authorList>
            <person name="Pinhassi J."/>
            <person name="Pedros-Alio C."/>
            <person name="Ferriera S."/>
            <person name="Johnson J."/>
            <person name="Kravitz S."/>
            <person name="Halpern A."/>
            <person name="Remington K."/>
            <person name="Beeson K."/>
            <person name="Tran B."/>
            <person name="Rogers Y.-H."/>
            <person name="Friedman R."/>
            <person name="Venter J.C."/>
        </authorList>
    </citation>
    <scope>NUCLEOTIDE SEQUENCE [LARGE SCALE GENOMIC DNA]</scope>
    <source>
        <strain evidence="13 14">MED92</strain>
    </source>
</reference>
<sequence>MRWDKTFLCKIFVLATGISVTTSASLANDDELSDFTEEDIFIDIPQVVSATNLSQKLTEAPASITIIDQDMIKASGALKIPDLLRLVPGMQVYDVHTHKAGVAYHGMTNDFPNKLEVMINGRSVYLPLLATVAWETIGISIHDVDYIEVVRGSNVPTQGSNAFLGAINIVTRSAIKDPTSEVRATNGSLNTRNYSFRHAGSGETTQYAVTGGHLSNDGIPRYNDDGMTRYINLNSSFTPNLSDNIDIELGYSDGYASRGDGDKATASDANFLRRTHASNHQMVTWNRVADAQTEYKLTYYHNYLNLVSPTYSEAELDALTGGNGAATIALNPLGIFKDSEHGEMDLHDLSFLTTKHFSPNSNAVFGIGTRFQRTKSEALFQSLDWQEETRWRLFGNWEYKLDDRWVFNTGAMYEYSKNTHGALSPRVAANYLISPDSSLRIAYTRAHRMPSLLDTYGQNILRYPAGVGGFVDVISRPNPDANPEENNSFEIGYLKLWPKSKAQFDLRVFYEDVTDAIDAYYVNDSEDTYPGDGRSRSQSNNSSWINRGLEFQLKTGLPLPWESNLIFNYGYNNPQGYRDRGPRDNRSDSLDTRAPNHTASLLFSTQPTENTLIGLSHYYMDHTEWLEGYSGGSPRNNYTRTDLTLSQSFDLDFTSKLELSFIVQNLFDKKYSEFYKYNEFDRRSFVQLKFSY</sequence>
<keyword evidence="10" id="KW-0732">Signal</keyword>
<keyword evidence="2 8" id="KW-0813">Transport</keyword>
<dbReference type="InterPro" id="IPR037066">
    <property type="entry name" value="Plug_dom_sf"/>
</dbReference>
<evidence type="ECO:0000256" key="4">
    <source>
        <dbReference type="ARBA" id="ARBA00022692"/>
    </source>
</evidence>
<comment type="caution">
    <text evidence="13">The sequence shown here is derived from an EMBL/GenBank/DDBJ whole genome shotgun (WGS) entry which is preliminary data.</text>
</comment>